<reference evidence="1 2" key="1">
    <citation type="submission" date="2023-10" db="EMBL/GenBank/DDBJ databases">
        <title>Saccharopolyspora sp. nov., isolated from mangrove soil.</title>
        <authorList>
            <person name="Lu Y."/>
            <person name="Liu W."/>
        </authorList>
    </citation>
    <scope>NUCLEOTIDE SEQUENCE [LARGE SCALE GENOMIC DNA]</scope>
    <source>
        <strain evidence="1 2">S2-29</strain>
    </source>
</reference>
<organism evidence="1 2">
    <name type="scientific">Saccharopolyspora mangrovi</name>
    <dbReference type="NCBI Taxonomy" id="3082379"/>
    <lineage>
        <taxon>Bacteria</taxon>
        <taxon>Bacillati</taxon>
        <taxon>Actinomycetota</taxon>
        <taxon>Actinomycetes</taxon>
        <taxon>Pseudonocardiales</taxon>
        <taxon>Pseudonocardiaceae</taxon>
        <taxon>Saccharopolyspora</taxon>
    </lineage>
</organism>
<dbReference type="Proteomes" id="UP001327093">
    <property type="component" value="Unassembled WGS sequence"/>
</dbReference>
<sequence>MSVGTTLVQFKSALVSKLTARPGLAGVQISYGFPDEAIEAEAIWLQDANSTDSIPTFKTGPVRVEEVYTVVVACQVLKSDGSTQEEADTRAVAILSEVQQALAVEPRLIDEILYAQLAGWKHSTGVLPTGNGHGSRFDVQVQVRARLHP</sequence>
<dbReference type="EMBL" id="JAWLNX010000004">
    <property type="protein sequence ID" value="MEB3367416.1"/>
    <property type="molecule type" value="Genomic_DNA"/>
</dbReference>
<comment type="caution">
    <text evidence="1">The sequence shown here is derived from an EMBL/GenBank/DDBJ whole genome shotgun (WGS) entry which is preliminary data.</text>
</comment>
<dbReference type="RefSeq" id="WP_324264967.1">
    <property type="nucleotide sequence ID" value="NZ_JAWLNX010000004.1"/>
</dbReference>
<evidence type="ECO:0008006" key="3">
    <source>
        <dbReference type="Google" id="ProtNLM"/>
    </source>
</evidence>
<evidence type="ECO:0000313" key="1">
    <source>
        <dbReference type="EMBL" id="MEB3367416.1"/>
    </source>
</evidence>
<name>A0ABU6A7D1_9PSEU</name>
<evidence type="ECO:0000313" key="2">
    <source>
        <dbReference type="Proteomes" id="UP001327093"/>
    </source>
</evidence>
<gene>
    <name evidence="1" type="ORF">R4I43_08350</name>
</gene>
<proteinExistence type="predicted"/>
<protein>
    <recommendedName>
        <fullName evidence="3">DUF3168 domain-containing protein</fullName>
    </recommendedName>
</protein>
<keyword evidence="2" id="KW-1185">Reference proteome</keyword>
<accession>A0ABU6A7D1</accession>